<sequence length="376" mass="42020">MGKLLLTSGQVQVLLSSAFGNVTSVTSTFQQLTSFTVAAITFFLFLAGYTIQQRSIADLQSQLKPRIPIAPISESAQQPLLGPQHPSRLFNPEQNALISEHTAAQRPQQVNWQKLAHVQIVTNHHDVCSTIMFFGDLAHLKSPARRILLFPQAWAMEKQAAKHDLIDPYMDITRRLLRRAARRYNVELRPIPSSAGQEENSLANLWSLTDLGRVMLLQTPGLVQDAEALDAVLAYTNPAPMTLLQQDADLSLAYEDLILATPAKETHRVLTTTGLHNLTTISSALHPAYLSSPHTIASIGSLHNAIHPNKTTFLETSYIRFNDPKLPGPEWEVDYARVVQARPKDKDADWLWTKMYGEFAGRRYDICGLGLEAWRE</sequence>
<evidence type="ECO:0000313" key="1">
    <source>
        <dbReference type="EMBL" id="CAD0099768.1"/>
    </source>
</evidence>
<dbReference type="Proteomes" id="UP000714618">
    <property type="component" value="Unassembled WGS sequence"/>
</dbReference>
<proteinExistence type="predicted"/>
<dbReference type="EMBL" id="CAIJEO010000010">
    <property type="protein sequence ID" value="CAD0099768.1"/>
    <property type="molecule type" value="Genomic_DNA"/>
</dbReference>
<name>A0A9N8K376_9PEZI</name>
<keyword evidence="2" id="KW-1185">Reference proteome</keyword>
<protein>
    <recommendedName>
        <fullName evidence="3">Glycosyltransferase family 8 protein</fullName>
    </recommendedName>
</protein>
<dbReference type="OrthoDB" id="5367275at2759"/>
<gene>
    <name evidence="1" type="ORF">AWRI4233_LOCUS8593</name>
</gene>
<evidence type="ECO:0000313" key="2">
    <source>
        <dbReference type="Proteomes" id="UP000714618"/>
    </source>
</evidence>
<reference evidence="1" key="1">
    <citation type="submission" date="2020-06" db="EMBL/GenBank/DDBJ databases">
        <authorList>
            <person name="Onetto C."/>
        </authorList>
    </citation>
    <scope>NUCLEOTIDE SEQUENCE</scope>
</reference>
<evidence type="ECO:0008006" key="3">
    <source>
        <dbReference type="Google" id="ProtNLM"/>
    </source>
</evidence>
<dbReference type="AlphaFoldDB" id="A0A9N8K376"/>
<accession>A0A9N8K376</accession>
<comment type="caution">
    <text evidence="1">The sequence shown here is derived from an EMBL/GenBank/DDBJ whole genome shotgun (WGS) entry which is preliminary data.</text>
</comment>
<organism evidence="1 2">
    <name type="scientific">Aureobasidium mustum</name>
    <dbReference type="NCBI Taxonomy" id="2773714"/>
    <lineage>
        <taxon>Eukaryota</taxon>
        <taxon>Fungi</taxon>
        <taxon>Dikarya</taxon>
        <taxon>Ascomycota</taxon>
        <taxon>Pezizomycotina</taxon>
        <taxon>Dothideomycetes</taxon>
        <taxon>Dothideomycetidae</taxon>
        <taxon>Dothideales</taxon>
        <taxon>Saccotheciaceae</taxon>
        <taxon>Aureobasidium</taxon>
    </lineage>
</organism>